<dbReference type="EMBL" id="CACRXK020029748">
    <property type="protein sequence ID" value="CAB4042238.1"/>
    <property type="molecule type" value="Genomic_DNA"/>
</dbReference>
<feature type="non-terminal residue" evidence="1">
    <location>
        <position position="84"/>
    </location>
</feature>
<protein>
    <submittedName>
        <fullName evidence="1">Uncharacterized protein</fullName>
    </submittedName>
</protein>
<proteinExistence type="predicted"/>
<comment type="caution">
    <text evidence="1">The sequence shown here is derived from an EMBL/GenBank/DDBJ whole genome shotgun (WGS) entry which is preliminary data.</text>
</comment>
<reference evidence="1" key="1">
    <citation type="submission" date="2020-04" db="EMBL/GenBank/DDBJ databases">
        <authorList>
            <person name="Alioto T."/>
            <person name="Alioto T."/>
            <person name="Gomez Garrido J."/>
        </authorList>
    </citation>
    <scope>NUCLEOTIDE SEQUENCE</scope>
    <source>
        <strain evidence="1">A484AB</strain>
    </source>
</reference>
<keyword evidence="2" id="KW-1185">Reference proteome</keyword>
<organism evidence="1 2">
    <name type="scientific">Paramuricea clavata</name>
    <name type="common">Red gorgonian</name>
    <name type="synonym">Violescent sea-whip</name>
    <dbReference type="NCBI Taxonomy" id="317549"/>
    <lineage>
        <taxon>Eukaryota</taxon>
        <taxon>Metazoa</taxon>
        <taxon>Cnidaria</taxon>
        <taxon>Anthozoa</taxon>
        <taxon>Octocorallia</taxon>
        <taxon>Malacalcyonacea</taxon>
        <taxon>Plexauridae</taxon>
        <taxon>Paramuricea</taxon>
    </lineage>
</organism>
<dbReference type="AlphaFoldDB" id="A0A6S7KEF7"/>
<evidence type="ECO:0000313" key="2">
    <source>
        <dbReference type="Proteomes" id="UP001152795"/>
    </source>
</evidence>
<sequence>DGHPTKSTQEIIPTTTYKPAGKMVKFMKKNMFQSISTDAWDIEVFKIGDSLYFGLSQLGRASFQIYKWYENRYDFLFCIQNVRH</sequence>
<accession>A0A6S7KEF7</accession>
<name>A0A6S7KEF7_PARCT</name>
<evidence type="ECO:0000313" key="1">
    <source>
        <dbReference type="EMBL" id="CAB4042238.1"/>
    </source>
</evidence>
<dbReference type="Proteomes" id="UP001152795">
    <property type="component" value="Unassembled WGS sequence"/>
</dbReference>
<gene>
    <name evidence="1" type="ORF">PACLA_8A019951</name>
</gene>